<name>A0AAD1ZAS7_9LAMI</name>
<dbReference type="InterPro" id="IPR017853">
    <property type="entry name" value="GH"/>
</dbReference>
<gene>
    <name evidence="6" type="ORF">FPE_LOCUS12718</name>
</gene>
<evidence type="ECO:0000313" key="7">
    <source>
        <dbReference type="Proteomes" id="UP000834106"/>
    </source>
</evidence>
<proteinExistence type="inferred from homology"/>
<evidence type="ECO:0000256" key="1">
    <source>
        <dbReference type="ARBA" id="ARBA00008773"/>
    </source>
</evidence>
<keyword evidence="7" id="KW-1185">Reference proteome</keyword>
<evidence type="ECO:0000256" key="2">
    <source>
        <dbReference type="ARBA" id="ARBA00022801"/>
    </source>
</evidence>
<dbReference type="Gene3D" id="3.20.20.80">
    <property type="entry name" value="Glycosidases"/>
    <property type="match status" value="1"/>
</dbReference>
<dbReference type="InterPro" id="IPR044965">
    <property type="entry name" value="Glyco_hydro_17_plant"/>
</dbReference>
<organism evidence="6 7">
    <name type="scientific">Fraxinus pennsylvanica</name>
    <dbReference type="NCBI Taxonomy" id="56036"/>
    <lineage>
        <taxon>Eukaryota</taxon>
        <taxon>Viridiplantae</taxon>
        <taxon>Streptophyta</taxon>
        <taxon>Embryophyta</taxon>
        <taxon>Tracheophyta</taxon>
        <taxon>Spermatophyta</taxon>
        <taxon>Magnoliopsida</taxon>
        <taxon>eudicotyledons</taxon>
        <taxon>Gunneridae</taxon>
        <taxon>Pentapetalae</taxon>
        <taxon>asterids</taxon>
        <taxon>lamiids</taxon>
        <taxon>Lamiales</taxon>
        <taxon>Oleaceae</taxon>
        <taxon>Oleeae</taxon>
        <taxon>Fraxinus</taxon>
    </lineage>
</organism>
<dbReference type="AlphaFoldDB" id="A0AAD1ZAS7"/>
<dbReference type="GO" id="GO:0004553">
    <property type="term" value="F:hydrolase activity, hydrolyzing O-glycosyl compounds"/>
    <property type="evidence" value="ECO:0007669"/>
    <property type="project" value="InterPro"/>
</dbReference>
<sequence>MIDHNTKLRYDNMLYAQVDVVIFARSKMGYEGIEAMVSETGWPSKDDQDEKGATAENAAIYKRNLFRRQLENGHLLIKCDIISTSECKAHGRPPTSSIFPLQGPWVKTP</sequence>
<dbReference type="SUPFAM" id="SSF51445">
    <property type="entry name" value="(Trans)glycosidases"/>
    <property type="match status" value="1"/>
</dbReference>
<dbReference type="Proteomes" id="UP000834106">
    <property type="component" value="Chromosome 7"/>
</dbReference>
<evidence type="ECO:0000313" key="6">
    <source>
        <dbReference type="EMBL" id="CAI9765288.1"/>
    </source>
</evidence>
<feature type="region of interest" description="Disordered" evidence="5">
    <location>
        <begin position="87"/>
        <end position="109"/>
    </location>
</feature>
<dbReference type="InterPro" id="IPR000490">
    <property type="entry name" value="Glyco_hydro_17"/>
</dbReference>
<keyword evidence="2" id="KW-0378">Hydrolase</keyword>
<reference evidence="6" key="1">
    <citation type="submission" date="2023-05" db="EMBL/GenBank/DDBJ databases">
        <authorList>
            <person name="Huff M."/>
        </authorList>
    </citation>
    <scope>NUCLEOTIDE SEQUENCE</scope>
</reference>
<keyword evidence="3" id="KW-0326">Glycosidase</keyword>
<dbReference type="PANTHER" id="PTHR32227">
    <property type="entry name" value="GLUCAN ENDO-1,3-BETA-GLUCOSIDASE BG1-RELATED-RELATED"/>
    <property type="match status" value="1"/>
</dbReference>
<evidence type="ECO:0000256" key="5">
    <source>
        <dbReference type="SAM" id="MobiDB-lite"/>
    </source>
</evidence>
<evidence type="ECO:0000256" key="4">
    <source>
        <dbReference type="RuleBase" id="RU004335"/>
    </source>
</evidence>
<dbReference type="EMBL" id="OU503042">
    <property type="protein sequence ID" value="CAI9765288.1"/>
    <property type="molecule type" value="Genomic_DNA"/>
</dbReference>
<comment type="similarity">
    <text evidence="1 4">Belongs to the glycosyl hydrolase 17 family.</text>
</comment>
<protein>
    <recommendedName>
        <fullName evidence="8">Glucan endo-1,3-beta-D-glucosidase</fullName>
    </recommendedName>
</protein>
<dbReference type="GO" id="GO:0005975">
    <property type="term" value="P:carbohydrate metabolic process"/>
    <property type="evidence" value="ECO:0007669"/>
    <property type="project" value="InterPro"/>
</dbReference>
<dbReference type="Pfam" id="PF00332">
    <property type="entry name" value="Glyco_hydro_17"/>
    <property type="match status" value="1"/>
</dbReference>
<evidence type="ECO:0000256" key="3">
    <source>
        <dbReference type="ARBA" id="ARBA00023295"/>
    </source>
</evidence>
<evidence type="ECO:0008006" key="8">
    <source>
        <dbReference type="Google" id="ProtNLM"/>
    </source>
</evidence>
<accession>A0AAD1ZAS7</accession>